<proteinExistence type="predicted"/>
<gene>
    <name evidence="2" type="ORF">B296_00053666</name>
</gene>
<organism evidence="2 3">
    <name type="scientific">Ensete ventricosum</name>
    <name type="common">Abyssinian banana</name>
    <name type="synonym">Musa ensete</name>
    <dbReference type="NCBI Taxonomy" id="4639"/>
    <lineage>
        <taxon>Eukaryota</taxon>
        <taxon>Viridiplantae</taxon>
        <taxon>Streptophyta</taxon>
        <taxon>Embryophyta</taxon>
        <taxon>Tracheophyta</taxon>
        <taxon>Spermatophyta</taxon>
        <taxon>Magnoliopsida</taxon>
        <taxon>Liliopsida</taxon>
        <taxon>Zingiberales</taxon>
        <taxon>Musaceae</taxon>
        <taxon>Ensete</taxon>
    </lineage>
</organism>
<reference evidence="2 3" key="1">
    <citation type="journal article" date="2014" name="Agronomy (Basel)">
        <title>A Draft Genome Sequence for Ensete ventricosum, the Drought-Tolerant Tree Against Hunger.</title>
        <authorList>
            <person name="Harrison J."/>
            <person name="Moore K.A."/>
            <person name="Paszkiewicz K."/>
            <person name="Jones T."/>
            <person name="Grant M."/>
            <person name="Ambacheew D."/>
            <person name="Muzemil S."/>
            <person name="Studholme D.J."/>
        </authorList>
    </citation>
    <scope>NUCLEOTIDE SEQUENCE [LARGE SCALE GENOMIC DNA]</scope>
</reference>
<dbReference type="AlphaFoldDB" id="A0A426WW12"/>
<evidence type="ECO:0000313" key="3">
    <source>
        <dbReference type="Proteomes" id="UP000287651"/>
    </source>
</evidence>
<feature type="compositionally biased region" description="Polar residues" evidence="1">
    <location>
        <begin position="155"/>
        <end position="175"/>
    </location>
</feature>
<evidence type="ECO:0000256" key="1">
    <source>
        <dbReference type="SAM" id="MobiDB-lite"/>
    </source>
</evidence>
<sequence length="208" mass="22139">MSVAESTTSPAVGVTIFCFQQHRRPPSPAPTLIPVSVPAIDPTTLAPAVSNPLLQVTVDRFHRNRCTASDALLQPISLPTSSRAPTALVSPVAGNAEVDSVADAPHFAADFFCSRSSTSSTVLSLSRGLHSQICWKGRSPASSLNTDLIPPSTQIYDRSPASSLNTDLFPPSTQICRKGRSPTSSLDTDLLPSSTQIYDRSPRFPLLL</sequence>
<accession>A0A426WW12</accession>
<dbReference type="Proteomes" id="UP000287651">
    <property type="component" value="Unassembled WGS sequence"/>
</dbReference>
<protein>
    <submittedName>
        <fullName evidence="2">Uncharacterized protein</fullName>
    </submittedName>
</protein>
<evidence type="ECO:0000313" key="2">
    <source>
        <dbReference type="EMBL" id="RRT31460.1"/>
    </source>
</evidence>
<feature type="compositionally biased region" description="Low complexity" evidence="1">
    <location>
        <begin position="181"/>
        <end position="192"/>
    </location>
</feature>
<comment type="caution">
    <text evidence="2">The sequence shown here is derived from an EMBL/GenBank/DDBJ whole genome shotgun (WGS) entry which is preliminary data.</text>
</comment>
<dbReference type="EMBL" id="AMZH03039487">
    <property type="protein sequence ID" value="RRT31460.1"/>
    <property type="molecule type" value="Genomic_DNA"/>
</dbReference>
<feature type="region of interest" description="Disordered" evidence="1">
    <location>
        <begin position="155"/>
        <end position="192"/>
    </location>
</feature>
<name>A0A426WW12_ENSVE</name>